<accession>A0A1U7JHR2</accession>
<feature type="signal peptide" evidence="1">
    <location>
        <begin position="1"/>
        <end position="22"/>
    </location>
</feature>
<dbReference type="SUPFAM" id="SSF103247">
    <property type="entry name" value="TT1751-like"/>
    <property type="match status" value="1"/>
</dbReference>
<organism evidence="3 4">
    <name type="scientific">Pseudovibrio exalbescens</name>
    <dbReference type="NCBI Taxonomy" id="197461"/>
    <lineage>
        <taxon>Bacteria</taxon>
        <taxon>Pseudomonadati</taxon>
        <taxon>Pseudomonadota</taxon>
        <taxon>Alphaproteobacteria</taxon>
        <taxon>Hyphomicrobiales</taxon>
        <taxon>Stappiaceae</taxon>
        <taxon>Pseudovibrio</taxon>
    </lineage>
</organism>
<dbReference type="AlphaFoldDB" id="A0A1U7JHR2"/>
<dbReference type="Gene3D" id="3.30.310.70">
    <property type="entry name" value="TT1751-like domain"/>
    <property type="match status" value="1"/>
</dbReference>
<dbReference type="Proteomes" id="UP000185783">
    <property type="component" value="Unassembled WGS sequence"/>
</dbReference>
<dbReference type="CDD" id="cd14797">
    <property type="entry name" value="DUF302"/>
    <property type="match status" value="1"/>
</dbReference>
<gene>
    <name evidence="3" type="ORF">A3843_07690</name>
</gene>
<name>A0A1U7JHR2_9HYPH</name>
<evidence type="ECO:0000256" key="1">
    <source>
        <dbReference type="SAM" id="SignalP"/>
    </source>
</evidence>
<keyword evidence="4" id="KW-1185">Reference proteome</keyword>
<dbReference type="RefSeq" id="WP_036488469.1">
    <property type="nucleotide sequence ID" value="NZ_LVVZ01000014.1"/>
</dbReference>
<evidence type="ECO:0000313" key="4">
    <source>
        <dbReference type="Proteomes" id="UP000185783"/>
    </source>
</evidence>
<dbReference type="InterPro" id="IPR035923">
    <property type="entry name" value="TT1751-like_sf"/>
</dbReference>
<dbReference type="EMBL" id="LVVZ01000014">
    <property type="protein sequence ID" value="OKL44283.1"/>
    <property type="molecule type" value="Genomic_DNA"/>
</dbReference>
<comment type="caution">
    <text evidence="3">The sequence shown here is derived from an EMBL/GenBank/DDBJ whole genome shotgun (WGS) entry which is preliminary data.</text>
</comment>
<dbReference type="InterPro" id="IPR005180">
    <property type="entry name" value="DUF302"/>
</dbReference>
<reference evidence="3 4" key="1">
    <citation type="submission" date="2016-03" db="EMBL/GenBank/DDBJ databases">
        <title>Genome sequence of Nesiotobacter sp. nov., a moderately halophilic alphaproteobacterium isolated from the Yellow Sea, China.</title>
        <authorList>
            <person name="Zhang G."/>
            <person name="Zhang R."/>
        </authorList>
    </citation>
    <scope>NUCLEOTIDE SEQUENCE [LARGE SCALE GENOMIC DNA]</scope>
    <source>
        <strain evidence="3 4">WB1-6</strain>
    </source>
</reference>
<proteinExistence type="predicted"/>
<protein>
    <recommendedName>
        <fullName evidence="2">DUF302 domain-containing protein</fullName>
    </recommendedName>
</protein>
<keyword evidence="1" id="KW-0732">Signal</keyword>
<sequence length="151" mass="16143">MYLMRVIFLCCGLVLAGLPSHAGQGFDAPEGWRVVGTEKSYGDLVEDLKAAISAEDMGIVTQASASVGAERQGIAIPGNTVIGVYRNDFARRMLAASVPAGIEAPIRFYVTENADKTATLSWKPPSFVFEPYIDSGGDELIGLAQELDVIF</sequence>
<evidence type="ECO:0000313" key="3">
    <source>
        <dbReference type="EMBL" id="OKL44283.1"/>
    </source>
</evidence>
<feature type="domain" description="DUF302" evidence="2">
    <location>
        <begin position="69"/>
        <end position="122"/>
    </location>
</feature>
<feature type="chain" id="PRO_5010540914" description="DUF302 domain-containing protein" evidence="1">
    <location>
        <begin position="23"/>
        <end position="151"/>
    </location>
</feature>
<dbReference type="Pfam" id="PF03625">
    <property type="entry name" value="DUF302"/>
    <property type="match status" value="1"/>
</dbReference>
<evidence type="ECO:0000259" key="2">
    <source>
        <dbReference type="Pfam" id="PF03625"/>
    </source>
</evidence>